<proteinExistence type="predicted"/>
<reference evidence="2" key="1">
    <citation type="submission" date="2021-05" db="EMBL/GenBank/DDBJ databases">
        <authorList>
            <person name="Khan N."/>
        </authorList>
    </citation>
    <scope>NUCLEOTIDE SEQUENCE</scope>
</reference>
<feature type="region of interest" description="Disordered" evidence="1">
    <location>
        <begin position="1"/>
        <end position="30"/>
    </location>
</feature>
<evidence type="ECO:0000256" key="1">
    <source>
        <dbReference type="SAM" id="MobiDB-lite"/>
    </source>
</evidence>
<comment type="caution">
    <text evidence="2">The sequence shown here is derived from an EMBL/GenBank/DDBJ whole genome shotgun (WGS) entry which is preliminary data.</text>
</comment>
<dbReference type="EMBL" id="CAJSTJ010000122">
    <property type="protein sequence ID" value="CAG7558088.1"/>
    <property type="molecule type" value="Genomic_DNA"/>
</dbReference>
<sequence>MSQKLPTTIDANTTVTWPENLPPTQPEKAPVFNDVPGNALPDPHKPDGRHWTEIMAESAARLPVVRRMSVRRRAEHFYSHLTNSTIDWELDAPHTACRVVGMGCYGRDCETESALAMHLDSEPHRQHAASLAKAQPSVPKQATDEQTSSAPPK</sequence>
<name>A0A8J2IYB3_FUSEQ</name>
<accession>A0A8J2IYB3</accession>
<gene>
    <name evidence="2" type="ORF">FEQUK3_LOCUS3786</name>
</gene>
<feature type="region of interest" description="Disordered" evidence="1">
    <location>
        <begin position="121"/>
        <end position="153"/>
    </location>
</feature>
<organism evidence="2 3">
    <name type="scientific">Fusarium equiseti</name>
    <name type="common">Fusarium scirpi</name>
    <dbReference type="NCBI Taxonomy" id="61235"/>
    <lineage>
        <taxon>Eukaryota</taxon>
        <taxon>Fungi</taxon>
        <taxon>Dikarya</taxon>
        <taxon>Ascomycota</taxon>
        <taxon>Pezizomycotina</taxon>
        <taxon>Sordariomycetes</taxon>
        <taxon>Hypocreomycetidae</taxon>
        <taxon>Hypocreales</taxon>
        <taxon>Nectriaceae</taxon>
        <taxon>Fusarium</taxon>
        <taxon>Fusarium incarnatum-equiseti species complex</taxon>
    </lineage>
</organism>
<evidence type="ECO:0000313" key="3">
    <source>
        <dbReference type="Proteomes" id="UP000693738"/>
    </source>
</evidence>
<protein>
    <submittedName>
        <fullName evidence="2">Uncharacterized protein</fullName>
    </submittedName>
</protein>
<dbReference type="AlphaFoldDB" id="A0A8J2IYB3"/>
<feature type="compositionally biased region" description="Polar residues" evidence="1">
    <location>
        <begin position="138"/>
        <end position="153"/>
    </location>
</feature>
<feature type="compositionally biased region" description="Polar residues" evidence="1">
    <location>
        <begin position="1"/>
        <end position="17"/>
    </location>
</feature>
<dbReference type="Proteomes" id="UP000693738">
    <property type="component" value="Unassembled WGS sequence"/>
</dbReference>
<evidence type="ECO:0000313" key="2">
    <source>
        <dbReference type="EMBL" id="CAG7558088.1"/>
    </source>
</evidence>